<sequence length="467" mass="48985">MWTSRSPHVARPFPLIRGRVRISVLERRTAISDHKGIPMSFATICIFTEAIMMFCHFASLRDPVRGLPLLLSVSVLTSGAAMPSLAQGYIDFGTNSSRWAFNGECDDPRFAGPGAAAVLVPEDTTADAADCEAAFRMGAVWLQGSGVPSKMPMAPQPVAPQSGLIDFGTNTSRWAFDGECDDPRFAGPGAAAVLVPEDTMADAADCEAAFRMGSIWLQEAAPGLIGMPITPKGPPPGPEAMPQSPEAAPPAQAAAEPPATPMDWPVWAPVTTERRDAQDATAMEPQEVFAAVEGSIYLLLAAATPEALVAGEGSLGTAVAISKHLALTNCHVVEDAPFMTLVDEASDEEIAIELISADPETDRCILRTDNWLRPIKAIRPAGSLTVGERVYSIGNPSGLSKTFAEGLISGVREDGGITLVQTSAPISPGSSGGALVDASGALVGITTFLLRDTQNLNFAISASAFWE</sequence>
<dbReference type="PANTHER" id="PTHR43343:SF3">
    <property type="entry name" value="PROTEASE DO-LIKE 8, CHLOROPLASTIC"/>
    <property type="match status" value="1"/>
</dbReference>
<proteinExistence type="predicted"/>
<dbReference type="PANTHER" id="PTHR43343">
    <property type="entry name" value="PEPTIDASE S12"/>
    <property type="match status" value="1"/>
</dbReference>
<evidence type="ECO:0000313" key="5">
    <source>
        <dbReference type="Proteomes" id="UP000305709"/>
    </source>
</evidence>
<name>A0A5C4N7G1_9RHOB</name>
<evidence type="ECO:0000256" key="2">
    <source>
        <dbReference type="ARBA" id="ARBA00022801"/>
    </source>
</evidence>
<dbReference type="InterPro" id="IPR001940">
    <property type="entry name" value="Peptidase_S1C"/>
</dbReference>
<dbReference type="SUPFAM" id="SSF50494">
    <property type="entry name" value="Trypsin-like serine proteases"/>
    <property type="match status" value="1"/>
</dbReference>
<dbReference type="GO" id="GO:0006508">
    <property type="term" value="P:proteolysis"/>
    <property type="evidence" value="ECO:0007669"/>
    <property type="project" value="UniProtKB-KW"/>
</dbReference>
<protein>
    <submittedName>
        <fullName evidence="4">Trypsin-like peptidase domain-containing protein</fullName>
    </submittedName>
</protein>
<reference evidence="4 5" key="1">
    <citation type="submission" date="2019-06" db="EMBL/GenBank/DDBJ databases">
        <authorList>
            <person name="Jiang L."/>
        </authorList>
    </citation>
    <scope>NUCLEOTIDE SEQUENCE [LARGE SCALE GENOMIC DNA]</scope>
    <source>
        <strain evidence="4 5">YIM 48858</strain>
    </source>
</reference>
<evidence type="ECO:0000256" key="1">
    <source>
        <dbReference type="ARBA" id="ARBA00022670"/>
    </source>
</evidence>
<evidence type="ECO:0000313" key="4">
    <source>
        <dbReference type="EMBL" id="TNC63984.1"/>
    </source>
</evidence>
<feature type="region of interest" description="Disordered" evidence="3">
    <location>
        <begin position="231"/>
        <end position="262"/>
    </location>
</feature>
<dbReference type="AlphaFoldDB" id="A0A5C4N7G1"/>
<dbReference type="InterPro" id="IPR009003">
    <property type="entry name" value="Peptidase_S1_PA"/>
</dbReference>
<keyword evidence="5" id="KW-1185">Reference proteome</keyword>
<evidence type="ECO:0000256" key="3">
    <source>
        <dbReference type="SAM" id="MobiDB-lite"/>
    </source>
</evidence>
<accession>A0A5C4N7G1</accession>
<dbReference type="GO" id="GO:0004252">
    <property type="term" value="F:serine-type endopeptidase activity"/>
    <property type="evidence" value="ECO:0007669"/>
    <property type="project" value="InterPro"/>
</dbReference>
<dbReference type="Gene3D" id="2.40.10.120">
    <property type="match status" value="1"/>
</dbReference>
<dbReference type="EMBL" id="VDFV01000045">
    <property type="protein sequence ID" value="TNC63984.1"/>
    <property type="molecule type" value="Genomic_DNA"/>
</dbReference>
<organism evidence="4 5">
    <name type="scientific">Rubellimicrobium roseum</name>
    <dbReference type="NCBI Taxonomy" id="687525"/>
    <lineage>
        <taxon>Bacteria</taxon>
        <taxon>Pseudomonadati</taxon>
        <taxon>Pseudomonadota</taxon>
        <taxon>Alphaproteobacteria</taxon>
        <taxon>Rhodobacterales</taxon>
        <taxon>Roseobacteraceae</taxon>
        <taxon>Rubellimicrobium</taxon>
    </lineage>
</organism>
<dbReference type="Pfam" id="PF13365">
    <property type="entry name" value="Trypsin_2"/>
    <property type="match status" value="1"/>
</dbReference>
<dbReference type="OrthoDB" id="7426809at2"/>
<feature type="compositionally biased region" description="Low complexity" evidence="3">
    <location>
        <begin position="240"/>
        <end position="257"/>
    </location>
</feature>
<gene>
    <name evidence="4" type="ORF">FHG71_18775</name>
</gene>
<keyword evidence="2" id="KW-0378">Hydrolase</keyword>
<dbReference type="PRINTS" id="PR00834">
    <property type="entry name" value="PROTEASES2C"/>
</dbReference>
<dbReference type="Proteomes" id="UP000305709">
    <property type="component" value="Unassembled WGS sequence"/>
</dbReference>
<comment type="caution">
    <text evidence="4">The sequence shown here is derived from an EMBL/GenBank/DDBJ whole genome shotgun (WGS) entry which is preliminary data.</text>
</comment>
<dbReference type="InterPro" id="IPR051201">
    <property type="entry name" value="Chloro_Bact_Ser_Proteases"/>
</dbReference>
<keyword evidence="1" id="KW-0645">Protease</keyword>